<feature type="transmembrane region" description="Helical" evidence="6">
    <location>
        <begin position="124"/>
        <end position="145"/>
    </location>
</feature>
<feature type="transmembrane region" description="Helical" evidence="6">
    <location>
        <begin position="401"/>
        <end position="420"/>
    </location>
</feature>
<evidence type="ECO:0000259" key="7">
    <source>
        <dbReference type="PROSITE" id="PS50850"/>
    </source>
</evidence>
<dbReference type="PANTHER" id="PTHR11662">
    <property type="entry name" value="SOLUTE CARRIER FAMILY 17"/>
    <property type="match status" value="1"/>
</dbReference>
<evidence type="ECO:0000256" key="6">
    <source>
        <dbReference type="SAM" id="Phobius"/>
    </source>
</evidence>
<feature type="transmembrane region" description="Helical" evidence="6">
    <location>
        <begin position="246"/>
        <end position="264"/>
    </location>
</feature>
<organism evidence="8">
    <name type="scientific">Burkholderia pseudomallei 1710a</name>
    <dbReference type="NCBI Taxonomy" id="320371"/>
    <lineage>
        <taxon>Bacteria</taxon>
        <taxon>Pseudomonadati</taxon>
        <taxon>Pseudomonadota</taxon>
        <taxon>Betaproteobacteria</taxon>
        <taxon>Burkholderiales</taxon>
        <taxon>Burkholderiaceae</taxon>
        <taxon>Burkholderia</taxon>
        <taxon>pseudomallei group</taxon>
    </lineage>
</organism>
<feature type="transmembrane region" description="Helical" evidence="6">
    <location>
        <begin position="86"/>
        <end position="104"/>
    </location>
</feature>
<dbReference type="GO" id="GO:0022857">
    <property type="term" value="F:transmembrane transporter activity"/>
    <property type="evidence" value="ECO:0007669"/>
    <property type="project" value="InterPro"/>
</dbReference>
<evidence type="ECO:0000256" key="2">
    <source>
        <dbReference type="ARBA" id="ARBA00022692"/>
    </source>
</evidence>
<proteinExistence type="predicted"/>
<protein>
    <submittedName>
        <fullName evidence="8">Membrane transport protein</fullName>
    </submittedName>
</protein>
<evidence type="ECO:0000256" key="1">
    <source>
        <dbReference type="ARBA" id="ARBA00004141"/>
    </source>
</evidence>
<accession>A0A0E1VW47</accession>
<keyword evidence="2 6" id="KW-0812">Transmembrane</keyword>
<dbReference type="Pfam" id="PF07690">
    <property type="entry name" value="MFS_1"/>
    <property type="match status" value="1"/>
</dbReference>
<evidence type="ECO:0000256" key="4">
    <source>
        <dbReference type="ARBA" id="ARBA00023136"/>
    </source>
</evidence>
<feature type="transmembrane region" description="Helical" evidence="6">
    <location>
        <begin position="426"/>
        <end position="447"/>
    </location>
</feature>
<dbReference type="PANTHER" id="PTHR11662:SF399">
    <property type="entry name" value="FI19708P1-RELATED"/>
    <property type="match status" value="1"/>
</dbReference>
<feature type="transmembrane region" description="Helical" evidence="6">
    <location>
        <begin position="459"/>
        <end position="483"/>
    </location>
</feature>
<gene>
    <name evidence="8" type="ORF">BURPS1710A_A1249</name>
</gene>
<dbReference type="InterPro" id="IPR036259">
    <property type="entry name" value="MFS_trans_sf"/>
</dbReference>
<dbReference type="SUPFAM" id="SSF103473">
    <property type="entry name" value="MFS general substrate transporter"/>
    <property type="match status" value="1"/>
</dbReference>
<dbReference type="GO" id="GO:0016020">
    <property type="term" value="C:membrane"/>
    <property type="evidence" value="ECO:0007669"/>
    <property type="project" value="UniProtKB-SubCell"/>
</dbReference>
<dbReference type="EMBL" id="CM000833">
    <property type="protein sequence ID" value="EET04354.1"/>
    <property type="molecule type" value="Genomic_DNA"/>
</dbReference>
<dbReference type="Gene3D" id="1.20.1250.20">
    <property type="entry name" value="MFS general substrate transporter like domains"/>
    <property type="match status" value="2"/>
</dbReference>
<evidence type="ECO:0000313" key="8">
    <source>
        <dbReference type="EMBL" id="EET04354.1"/>
    </source>
</evidence>
<feature type="transmembrane region" description="Helical" evidence="6">
    <location>
        <begin position="489"/>
        <end position="511"/>
    </location>
</feature>
<reference evidence="8" key="1">
    <citation type="submission" date="2009-05" db="EMBL/GenBank/DDBJ databases">
        <authorList>
            <person name="Harkins D.M."/>
            <person name="DeShazer D."/>
            <person name="Woods D.E."/>
            <person name="Brinkac L.M."/>
            <person name="Brown K.A."/>
            <person name="Hung G.C."/>
            <person name="Tuanyok A."/>
            <person name="Zhang B."/>
            <person name="Nierman W.C."/>
        </authorList>
    </citation>
    <scope>NUCLEOTIDE SEQUENCE [LARGE SCALE GENOMIC DNA]</scope>
    <source>
        <strain evidence="8">1710a</strain>
    </source>
</reference>
<keyword evidence="4 6" id="KW-0472">Membrane</keyword>
<dbReference type="Proteomes" id="UP000001812">
    <property type="component" value="Chromosome II"/>
</dbReference>
<feature type="transmembrane region" description="Helical" evidence="6">
    <location>
        <begin position="327"/>
        <end position="348"/>
    </location>
</feature>
<dbReference type="InterPro" id="IPR020846">
    <property type="entry name" value="MFS_dom"/>
</dbReference>
<dbReference type="HOGENOM" id="CLU_001265_5_1_4"/>
<keyword evidence="3 6" id="KW-1133">Transmembrane helix</keyword>
<feature type="compositionally biased region" description="Basic residues" evidence="5">
    <location>
        <begin position="13"/>
        <end position="28"/>
    </location>
</feature>
<comment type="subcellular location">
    <subcellularLocation>
        <location evidence="1">Membrane</location>
        <topology evidence="1">Multi-pass membrane protein</topology>
    </subcellularLocation>
</comment>
<dbReference type="CDD" id="cd17319">
    <property type="entry name" value="MFS_ExuT_GudP_like"/>
    <property type="match status" value="1"/>
</dbReference>
<dbReference type="InterPro" id="IPR011701">
    <property type="entry name" value="MFS"/>
</dbReference>
<feature type="transmembrane region" description="Helical" evidence="6">
    <location>
        <begin position="368"/>
        <end position="389"/>
    </location>
</feature>
<feature type="domain" description="Major facilitator superfamily (MFS) profile" evidence="7">
    <location>
        <begin position="91"/>
        <end position="515"/>
    </location>
</feature>
<sequence length="527" mass="54979">MLSRAPVGPGRVGARRQARRRRRGTGRRKGGEAGAGDDARPGCRSAGDSPREPDHVRSAPRPRAAAAQHMNAGDIGMKETGMHQRTMGWVTVFLLFVVYGINYLDRVALSIVAPMVQRDLGIDAAQMGIVFSTFFVGYALFNFIGGLASDRLGPKRVYVIAVGLWSIFCGMTAITVGFVSLLIVRLLFGMAEGPLCSAANKMVNNWLPRESAATAMGLLSAGSPLGGALAGPIVGVLAAQLGWRPAFWIVCAIGLAWVLVWIATTSDRPAPQASAMPAGGSGAAAAAARAAAAPRACASGGRTVDAAHASETADVPPLRDYLKQPRILATGVAFFGYNYVLFFFLSWFPSYLVQAHHLNIREMSVATVVPWLVGTIGLACGGVISDGIYKLTGNAMLSRRIVLVGCLLGAGVCVAIAGSVRSTQSAIALMSVSLFFLYATGAIYWAIVQDIVAPGRVGAVSGCLHCMGSLSGVIGPAVTGFIVERSGSFVSAFVLAGAIALAGAVLSALFLRNRACDARVLRESPLL</sequence>
<dbReference type="PROSITE" id="PS50850">
    <property type="entry name" value="MFS"/>
    <property type="match status" value="1"/>
</dbReference>
<name>A0A0E1VW47_BURPE</name>
<evidence type="ECO:0000256" key="3">
    <source>
        <dbReference type="ARBA" id="ARBA00022989"/>
    </source>
</evidence>
<dbReference type="InterPro" id="IPR050382">
    <property type="entry name" value="MFS_Na/Anion_cotransporter"/>
</dbReference>
<feature type="region of interest" description="Disordered" evidence="5">
    <location>
        <begin position="1"/>
        <end position="68"/>
    </location>
</feature>
<feature type="transmembrane region" description="Helical" evidence="6">
    <location>
        <begin position="157"/>
        <end position="184"/>
    </location>
</feature>
<evidence type="ECO:0000256" key="5">
    <source>
        <dbReference type="SAM" id="MobiDB-lite"/>
    </source>
</evidence>
<dbReference type="AlphaFoldDB" id="A0A0E1VW47"/>